<dbReference type="EMBL" id="AP025028">
    <property type="protein sequence ID" value="BDA79816.1"/>
    <property type="molecule type" value="Genomic_DNA"/>
</dbReference>
<feature type="compositionally biased region" description="Acidic residues" evidence="1">
    <location>
        <begin position="607"/>
        <end position="624"/>
    </location>
</feature>
<feature type="compositionally biased region" description="Basic and acidic residues" evidence="1">
    <location>
        <begin position="102"/>
        <end position="113"/>
    </location>
</feature>
<dbReference type="RefSeq" id="WP_109020459.1">
    <property type="nucleotide sequence ID" value="NZ_AP025028.1"/>
</dbReference>
<feature type="compositionally biased region" description="Acidic residues" evidence="1">
    <location>
        <begin position="12"/>
        <end position="39"/>
    </location>
</feature>
<feature type="region of interest" description="Disordered" evidence="1">
    <location>
        <begin position="561"/>
        <end position="641"/>
    </location>
</feature>
<feature type="compositionally biased region" description="Acidic residues" evidence="1">
    <location>
        <begin position="483"/>
        <end position="502"/>
    </location>
</feature>
<dbReference type="Proteomes" id="UP000245263">
    <property type="component" value="Chromosome 1"/>
</dbReference>
<organism evidence="2 3">
    <name type="scientific">Leptospira kobayashii</name>
    <dbReference type="NCBI Taxonomy" id="1917830"/>
    <lineage>
        <taxon>Bacteria</taxon>
        <taxon>Pseudomonadati</taxon>
        <taxon>Spirochaetota</taxon>
        <taxon>Spirochaetia</taxon>
        <taxon>Leptospirales</taxon>
        <taxon>Leptospiraceae</taxon>
        <taxon>Leptospira</taxon>
    </lineage>
</organism>
<feature type="compositionally biased region" description="Acidic residues" evidence="1">
    <location>
        <begin position="79"/>
        <end position="92"/>
    </location>
</feature>
<feature type="compositionally biased region" description="Basic and acidic residues" evidence="1">
    <location>
        <begin position="1"/>
        <end position="11"/>
    </location>
</feature>
<sequence>MADQDKNKNEDLENLDPILDEDTFSLDLDDFDLGDDDLDSSPGMEPPDLDDIENDAQAAASQFEEDEDGLGDLIVSSSDDSDDDLLDIDLDSDLNLLGEEDPILHDEDIHSDFEDYDIEESSPSKTPNDSIDDELELEFDDDIIDLDKEIDAILNGEDGILSQRKESATEDFGSDFNVNEEDDGPIALSMEELENIAGISEEEEEYGIGAEEGDFGVSSISDEHELNDTDPSLDLDLDDSEVDTKLTFNDDGLPELDLEEEEERGGFKPIRDPEEEELFGSAKEDENLTLSDDELGNILGSNGEASLEETLGSEEDFAETEESLPGFGEDEFSFDAETEESEEESSSLDETPSADFADEEEDDGPITLSLEELDHISEEAEEETTLDILDDEPEDETITLSPDELGNILGDEESEEDTESSEHSDFDIDLGSDELPSMSLDLDSEEETSESSSGLEGEYEEAQNDILSEDLEDDDGPIALSMEELESIAGDAEEAPDEELVDSLDRAPLPYEEESPAAEDAFLEEDLEDESIALSMEELENITAGEEDAVETLSNERIDDLLGEVPGDGLEDIGELPDEEHVPDLDLNNDEDSEEDHEIELTLDSPDFNEEESLVSFDESEEDVAPASGNLPPTLAGDSSTGIEIDLDEYALDGKLSPLEELRAEAAPIEPVPTQQTKDATEPVASELSVVERKKVLGYLDNLLGNLPDEVIQEFSKSDYFDLYKKLMKELEL</sequence>
<feature type="compositionally biased region" description="Acidic residues" evidence="1">
    <location>
        <begin position="587"/>
        <end position="598"/>
    </location>
</feature>
<reference evidence="2 3" key="1">
    <citation type="submission" date="2021-08" db="EMBL/GenBank/DDBJ databases">
        <title>Complete genome sequence of Leptospira kobayashii strain E30.</title>
        <authorList>
            <person name="Nakao R."/>
            <person name="Nakamura S."/>
            <person name="Masuzawa T."/>
            <person name="Koizumi N."/>
        </authorList>
    </citation>
    <scope>NUCLEOTIDE SEQUENCE [LARGE SCALE GENOMIC DNA]</scope>
    <source>
        <strain evidence="2 3">E30</strain>
    </source>
</reference>
<feature type="compositionally biased region" description="Acidic residues" evidence="1">
    <location>
        <begin position="379"/>
        <end position="397"/>
    </location>
</feature>
<keyword evidence="3" id="KW-1185">Reference proteome</keyword>
<accession>A0ABM7ULG3</accession>
<feature type="compositionally biased region" description="Acidic residues" evidence="1">
    <location>
        <begin position="252"/>
        <end position="263"/>
    </location>
</feature>
<feature type="compositionally biased region" description="Acidic residues" evidence="1">
    <location>
        <begin position="457"/>
        <end position="476"/>
    </location>
</feature>
<feature type="compositionally biased region" description="Acidic residues" evidence="1">
    <location>
        <begin position="569"/>
        <end position="578"/>
    </location>
</feature>
<feature type="compositionally biased region" description="Acidic residues" evidence="1">
    <location>
        <begin position="205"/>
        <end position="214"/>
    </location>
</feature>
<evidence type="ECO:0000313" key="2">
    <source>
        <dbReference type="EMBL" id="BDA79816.1"/>
    </source>
</evidence>
<evidence type="ECO:0000313" key="3">
    <source>
        <dbReference type="Proteomes" id="UP000245263"/>
    </source>
</evidence>
<feature type="compositionally biased region" description="Acidic residues" evidence="1">
    <location>
        <begin position="311"/>
        <end position="347"/>
    </location>
</feature>
<feature type="region of interest" description="Disordered" evidence="1">
    <location>
        <begin position="205"/>
        <end position="519"/>
    </location>
</feature>
<feature type="compositionally biased region" description="Acidic residues" evidence="1">
    <location>
        <begin position="231"/>
        <end position="241"/>
    </location>
</feature>
<name>A0ABM7ULG3_9LEPT</name>
<feature type="compositionally biased region" description="Acidic residues" evidence="1">
    <location>
        <begin position="410"/>
        <end position="419"/>
    </location>
</feature>
<feature type="region of interest" description="Disordered" evidence="1">
    <location>
        <begin position="1"/>
        <end position="132"/>
    </location>
</feature>
<protein>
    <recommendedName>
        <fullName evidence="4">AAA ATPase</fullName>
    </recommendedName>
</protein>
<gene>
    <name evidence="2" type="ORF">LPTSP3_g27460</name>
</gene>
<evidence type="ECO:0008006" key="4">
    <source>
        <dbReference type="Google" id="ProtNLM"/>
    </source>
</evidence>
<evidence type="ECO:0000256" key="1">
    <source>
        <dbReference type="SAM" id="MobiDB-lite"/>
    </source>
</evidence>
<proteinExistence type="predicted"/>